<accession>A0A9N9CVE8</accession>
<comment type="caution">
    <text evidence="1">The sequence shown here is derived from an EMBL/GenBank/DDBJ whole genome shotgun (WGS) entry which is preliminary data.</text>
</comment>
<reference evidence="1" key="1">
    <citation type="submission" date="2021-06" db="EMBL/GenBank/DDBJ databases">
        <authorList>
            <person name="Kallberg Y."/>
            <person name="Tangrot J."/>
            <person name="Rosling A."/>
        </authorList>
    </citation>
    <scope>NUCLEOTIDE SEQUENCE</scope>
    <source>
        <strain evidence="1">FL966</strain>
    </source>
</reference>
<evidence type="ECO:0000313" key="2">
    <source>
        <dbReference type="Proteomes" id="UP000789759"/>
    </source>
</evidence>
<protein>
    <submittedName>
        <fullName evidence="1">7819_t:CDS:1</fullName>
    </submittedName>
</protein>
<proteinExistence type="predicted"/>
<evidence type="ECO:0000313" key="1">
    <source>
        <dbReference type="EMBL" id="CAG8613900.1"/>
    </source>
</evidence>
<dbReference type="AlphaFoldDB" id="A0A9N9CVE8"/>
<sequence length="114" mass="13570">MQYKLLNIFKSFIYNIQNKINKLVLKNLINVNYFIVIKHKEQSSKRLKINIKKSLYKRKKVLLNSININIIENNTSNSIKNLINNTKNQKYKKSISNISIIQKHIKILFRVIIV</sequence>
<name>A0A9N9CVE8_9GLOM</name>
<gene>
    <name evidence="1" type="ORF">CPELLU_LOCUS7585</name>
</gene>
<dbReference type="Proteomes" id="UP000789759">
    <property type="component" value="Unassembled WGS sequence"/>
</dbReference>
<keyword evidence="2" id="KW-1185">Reference proteome</keyword>
<organism evidence="1 2">
    <name type="scientific">Cetraspora pellucida</name>
    <dbReference type="NCBI Taxonomy" id="1433469"/>
    <lineage>
        <taxon>Eukaryota</taxon>
        <taxon>Fungi</taxon>
        <taxon>Fungi incertae sedis</taxon>
        <taxon>Mucoromycota</taxon>
        <taxon>Glomeromycotina</taxon>
        <taxon>Glomeromycetes</taxon>
        <taxon>Diversisporales</taxon>
        <taxon>Gigasporaceae</taxon>
        <taxon>Cetraspora</taxon>
    </lineage>
</organism>
<dbReference type="EMBL" id="CAJVQA010005129">
    <property type="protein sequence ID" value="CAG8613900.1"/>
    <property type="molecule type" value="Genomic_DNA"/>
</dbReference>